<keyword evidence="8 9" id="KW-0862">Zinc</keyword>
<dbReference type="PANTHER" id="PTHR46986:SF1">
    <property type="entry name" value="ENDORIBONUCLEASE YBEY, CHLOROPLASTIC"/>
    <property type="match status" value="1"/>
</dbReference>
<dbReference type="InterPro" id="IPR002036">
    <property type="entry name" value="YbeY"/>
</dbReference>
<proteinExistence type="inferred from homology"/>
<evidence type="ECO:0000256" key="2">
    <source>
        <dbReference type="ARBA" id="ARBA00022517"/>
    </source>
</evidence>
<feature type="binding site" evidence="9">
    <location>
        <position position="137"/>
    </location>
    <ligand>
        <name>Zn(2+)</name>
        <dbReference type="ChEBI" id="CHEBI:29105"/>
        <note>catalytic</note>
    </ligand>
</feature>
<evidence type="ECO:0000313" key="11">
    <source>
        <dbReference type="Proteomes" id="UP001501446"/>
    </source>
</evidence>
<dbReference type="Proteomes" id="UP001501446">
    <property type="component" value="Unassembled WGS sequence"/>
</dbReference>
<dbReference type="HAMAP" id="MF_00009">
    <property type="entry name" value="Endoribonucl_YbeY"/>
    <property type="match status" value="1"/>
</dbReference>
<evidence type="ECO:0000256" key="3">
    <source>
        <dbReference type="ARBA" id="ARBA00022552"/>
    </source>
</evidence>
<reference evidence="11" key="1">
    <citation type="journal article" date="2019" name="Int. J. Syst. Evol. Microbiol.">
        <title>The Global Catalogue of Microorganisms (GCM) 10K type strain sequencing project: providing services to taxonomists for standard genome sequencing and annotation.</title>
        <authorList>
            <consortium name="The Broad Institute Genomics Platform"/>
            <consortium name="The Broad Institute Genome Sequencing Center for Infectious Disease"/>
            <person name="Wu L."/>
            <person name="Ma J."/>
        </authorList>
    </citation>
    <scope>NUCLEOTIDE SEQUENCE [LARGE SCALE GENOMIC DNA]</scope>
    <source>
        <strain evidence="11">JCM 18958</strain>
    </source>
</reference>
<dbReference type="Gene3D" id="3.40.390.30">
    <property type="entry name" value="Metalloproteases ('zincins'), catalytic domain"/>
    <property type="match status" value="1"/>
</dbReference>
<keyword evidence="7 9" id="KW-0378">Hydrolase</keyword>
<comment type="function">
    <text evidence="9">Single strand-specific metallo-endoribonuclease involved in late-stage 70S ribosome quality control and in maturation of the 3' terminus of the 16S rRNA.</text>
</comment>
<evidence type="ECO:0000313" key="10">
    <source>
        <dbReference type="EMBL" id="GAA4702277.1"/>
    </source>
</evidence>
<dbReference type="RefSeq" id="WP_303382906.1">
    <property type="nucleotide sequence ID" value="NZ_BAABLN010000033.1"/>
</dbReference>
<keyword evidence="2 9" id="KW-0690">Ribosome biogenesis</keyword>
<accession>A0ABP8X7B3</accession>
<keyword evidence="9" id="KW-0963">Cytoplasm</keyword>
<dbReference type="Pfam" id="PF02130">
    <property type="entry name" value="YbeY"/>
    <property type="match status" value="1"/>
</dbReference>
<keyword evidence="6 9" id="KW-0255">Endonuclease</keyword>
<dbReference type="EMBL" id="BAABLN010000033">
    <property type="protein sequence ID" value="GAA4702277.1"/>
    <property type="molecule type" value="Genomic_DNA"/>
</dbReference>
<keyword evidence="5 9" id="KW-0479">Metal-binding</keyword>
<feature type="binding site" evidence="9">
    <location>
        <position position="127"/>
    </location>
    <ligand>
        <name>Zn(2+)</name>
        <dbReference type="ChEBI" id="CHEBI:29105"/>
        <note>catalytic</note>
    </ligand>
</feature>
<comment type="subcellular location">
    <subcellularLocation>
        <location evidence="9">Cytoplasm</location>
    </subcellularLocation>
</comment>
<dbReference type="PROSITE" id="PS01306">
    <property type="entry name" value="UPF0054"/>
    <property type="match status" value="1"/>
</dbReference>
<evidence type="ECO:0000256" key="7">
    <source>
        <dbReference type="ARBA" id="ARBA00022801"/>
    </source>
</evidence>
<evidence type="ECO:0000256" key="4">
    <source>
        <dbReference type="ARBA" id="ARBA00022722"/>
    </source>
</evidence>
<evidence type="ECO:0000256" key="5">
    <source>
        <dbReference type="ARBA" id="ARBA00022723"/>
    </source>
</evidence>
<protein>
    <recommendedName>
        <fullName evidence="9">Endoribonuclease YbeY</fullName>
        <ecNumber evidence="9">3.1.-.-</ecNumber>
    </recommendedName>
</protein>
<comment type="cofactor">
    <cofactor evidence="9">
        <name>Zn(2+)</name>
        <dbReference type="ChEBI" id="CHEBI:29105"/>
    </cofactor>
    <text evidence="9">Binds 1 zinc ion.</text>
</comment>
<organism evidence="10 11">
    <name type="scientific">Kocuria gwangalliensis</name>
    <dbReference type="NCBI Taxonomy" id="501592"/>
    <lineage>
        <taxon>Bacteria</taxon>
        <taxon>Bacillati</taxon>
        <taxon>Actinomycetota</taxon>
        <taxon>Actinomycetes</taxon>
        <taxon>Micrococcales</taxon>
        <taxon>Micrococcaceae</taxon>
        <taxon>Kocuria</taxon>
    </lineage>
</organism>
<dbReference type="EC" id="3.1.-.-" evidence="9"/>
<keyword evidence="11" id="KW-1185">Reference proteome</keyword>
<dbReference type="InterPro" id="IPR023091">
    <property type="entry name" value="MetalPrtase_cat_dom_sf_prd"/>
</dbReference>
<comment type="similarity">
    <text evidence="1 9">Belongs to the endoribonuclease YbeY family.</text>
</comment>
<dbReference type="NCBIfam" id="TIGR00043">
    <property type="entry name" value="rRNA maturation RNase YbeY"/>
    <property type="match status" value="1"/>
</dbReference>
<evidence type="ECO:0000256" key="6">
    <source>
        <dbReference type="ARBA" id="ARBA00022759"/>
    </source>
</evidence>
<evidence type="ECO:0000256" key="8">
    <source>
        <dbReference type="ARBA" id="ARBA00022833"/>
    </source>
</evidence>
<comment type="caution">
    <text evidence="10">The sequence shown here is derived from an EMBL/GenBank/DDBJ whole genome shotgun (WGS) entry which is preliminary data.</text>
</comment>
<sequence>MSVSIDTPWETPEEQTTFPESYRAVDPEQLTALADLAFTRWHIHPDTELSISVVDEEQMAELHMQWLDLPGPTDVMSFPMDELRAGTVTEPSLGVLGDIVLCPPVAQRQAEAAGHSTQDELCLLTVHGMLHLLGHDHVEDTEREAMFTLQRDLLEEFLGHEAPVETMK</sequence>
<evidence type="ECO:0000256" key="1">
    <source>
        <dbReference type="ARBA" id="ARBA00010875"/>
    </source>
</evidence>
<dbReference type="InterPro" id="IPR020549">
    <property type="entry name" value="YbeY_CS"/>
</dbReference>
<gene>
    <name evidence="9 10" type="primary">ybeY</name>
    <name evidence="10" type="ORF">GCM10025781_20970</name>
</gene>
<dbReference type="PANTHER" id="PTHR46986">
    <property type="entry name" value="ENDORIBONUCLEASE YBEY, CHLOROPLASTIC"/>
    <property type="match status" value="1"/>
</dbReference>
<dbReference type="SUPFAM" id="SSF55486">
    <property type="entry name" value="Metalloproteases ('zincins'), catalytic domain"/>
    <property type="match status" value="1"/>
</dbReference>
<keyword evidence="4 9" id="KW-0540">Nuclease</keyword>
<evidence type="ECO:0000256" key="9">
    <source>
        <dbReference type="HAMAP-Rule" id="MF_00009"/>
    </source>
</evidence>
<keyword evidence="3 9" id="KW-0698">rRNA processing</keyword>
<feature type="binding site" evidence="9">
    <location>
        <position position="131"/>
    </location>
    <ligand>
        <name>Zn(2+)</name>
        <dbReference type="ChEBI" id="CHEBI:29105"/>
        <note>catalytic</note>
    </ligand>
</feature>
<name>A0ABP8X7B3_9MICC</name>